<accession>A0ABP6ZPC4</accession>
<sequence>MGGLSADGFGAVAAAYDLGRVLQVGDDPARGLQGQVWRLITTAGVWAVKEANVPFSEAEARQADEFADAARRGGVPAPAARLTRGGRHVALVGDTAIRVQAWVDLDPPDPHLDPASVGAMLGSLHRVSLPAGASPHWWYTEPVGAATWDTLVDECQAAAAPFADRLAGIRDDLVALEMIMTPMTPVQRCHLDLWADNVRGTPGGGLCVIDWDNSGPADPSRELALVLYEFGRTDRHRLRTLYDAYRDQGGPGQLRDPADFAMLAAQLGHIGAMHLRRWLDPSASTAERDGARRGIEEFVGDPFTTATMIEIIAALD</sequence>
<comment type="caution">
    <text evidence="2">The sequence shown here is derived from an EMBL/GenBank/DDBJ whole genome shotgun (WGS) entry which is preliminary data.</text>
</comment>
<dbReference type="EMBL" id="BAABAB010000010">
    <property type="protein sequence ID" value="GAA3616145.1"/>
    <property type="molecule type" value="Genomic_DNA"/>
</dbReference>
<keyword evidence="3" id="KW-1185">Reference proteome</keyword>
<evidence type="ECO:0000259" key="1">
    <source>
        <dbReference type="Pfam" id="PF01636"/>
    </source>
</evidence>
<dbReference type="InterPro" id="IPR011009">
    <property type="entry name" value="Kinase-like_dom_sf"/>
</dbReference>
<dbReference type="InterPro" id="IPR002575">
    <property type="entry name" value="Aminoglycoside_PTrfase"/>
</dbReference>
<dbReference type="SUPFAM" id="SSF56112">
    <property type="entry name" value="Protein kinase-like (PK-like)"/>
    <property type="match status" value="1"/>
</dbReference>
<organism evidence="2 3">
    <name type="scientific">Microlunatus ginsengisoli</name>
    <dbReference type="NCBI Taxonomy" id="363863"/>
    <lineage>
        <taxon>Bacteria</taxon>
        <taxon>Bacillati</taxon>
        <taxon>Actinomycetota</taxon>
        <taxon>Actinomycetes</taxon>
        <taxon>Propionibacteriales</taxon>
        <taxon>Propionibacteriaceae</taxon>
        <taxon>Microlunatus</taxon>
    </lineage>
</organism>
<evidence type="ECO:0000313" key="3">
    <source>
        <dbReference type="Proteomes" id="UP001501490"/>
    </source>
</evidence>
<name>A0ABP6ZPC4_9ACTN</name>
<dbReference type="RefSeq" id="WP_344803520.1">
    <property type="nucleotide sequence ID" value="NZ_BAABAB010000010.1"/>
</dbReference>
<evidence type="ECO:0000313" key="2">
    <source>
        <dbReference type="EMBL" id="GAA3616145.1"/>
    </source>
</evidence>
<dbReference type="Pfam" id="PF01636">
    <property type="entry name" value="APH"/>
    <property type="match status" value="1"/>
</dbReference>
<dbReference type="Gene3D" id="3.90.1200.10">
    <property type="match status" value="1"/>
</dbReference>
<reference evidence="3" key="1">
    <citation type="journal article" date="2019" name="Int. J. Syst. Evol. Microbiol.">
        <title>The Global Catalogue of Microorganisms (GCM) 10K type strain sequencing project: providing services to taxonomists for standard genome sequencing and annotation.</title>
        <authorList>
            <consortium name="The Broad Institute Genomics Platform"/>
            <consortium name="The Broad Institute Genome Sequencing Center for Infectious Disease"/>
            <person name="Wu L."/>
            <person name="Ma J."/>
        </authorList>
    </citation>
    <scope>NUCLEOTIDE SEQUENCE [LARGE SCALE GENOMIC DNA]</scope>
    <source>
        <strain evidence="3">JCM 16929</strain>
    </source>
</reference>
<dbReference type="Proteomes" id="UP001501490">
    <property type="component" value="Unassembled WGS sequence"/>
</dbReference>
<gene>
    <name evidence="2" type="ORF">GCM10022236_17860</name>
</gene>
<feature type="domain" description="Aminoglycoside phosphotransferase" evidence="1">
    <location>
        <begin position="31"/>
        <end position="252"/>
    </location>
</feature>
<protein>
    <recommendedName>
        <fullName evidence="1">Aminoglycoside phosphotransferase domain-containing protein</fullName>
    </recommendedName>
</protein>
<proteinExistence type="predicted"/>